<keyword evidence="7" id="KW-0255">Endonuclease</keyword>
<evidence type="ECO:0000256" key="8">
    <source>
        <dbReference type="SAM" id="Coils"/>
    </source>
</evidence>
<evidence type="ECO:0000256" key="1">
    <source>
        <dbReference type="ARBA" id="ARBA00022730"/>
    </source>
</evidence>
<dbReference type="InterPro" id="IPR045076">
    <property type="entry name" value="MutS"/>
</dbReference>
<keyword evidence="1 7" id="KW-0699">rRNA-binding</keyword>
<feature type="coiled-coil region" evidence="8">
    <location>
        <begin position="605"/>
        <end position="632"/>
    </location>
</feature>
<dbReference type="InterPro" id="IPR036063">
    <property type="entry name" value="Smr_dom_sf"/>
</dbReference>
<dbReference type="PROSITE" id="PS50828">
    <property type="entry name" value="SMR"/>
    <property type="match status" value="1"/>
</dbReference>
<dbReference type="InterPro" id="IPR002625">
    <property type="entry name" value="Smr_dom"/>
</dbReference>
<dbReference type="GO" id="GO:0140664">
    <property type="term" value="F:ATP-dependent DNA damage sensor activity"/>
    <property type="evidence" value="ECO:0007669"/>
    <property type="project" value="InterPro"/>
</dbReference>
<feature type="coiled-coil region" evidence="8">
    <location>
        <begin position="530"/>
        <end position="568"/>
    </location>
</feature>
<dbReference type="Proteomes" id="UP000031518">
    <property type="component" value="Unassembled WGS sequence"/>
</dbReference>
<dbReference type="EC" id="3.1.-.-" evidence="7"/>
<dbReference type="InterPro" id="IPR036187">
    <property type="entry name" value="DNA_mismatch_repair_MutS_sf"/>
</dbReference>
<keyword evidence="8" id="KW-0175">Coiled coil</keyword>
<proteinExistence type="inferred from homology"/>
<dbReference type="GO" id="GO:0006298">
    <property type="term" value="P:mismatch repair"/>
    <property type="evidence" value="ECO:0007669"/>
    <property type="project" value="InterPro"/>
</dbReference>
<keyword evidence="6 7" id="KW-0238">DNA-binding</keyword>
<dbReference type="EMBL" id="CBXV010000008">
    <property type="protein sequence ID" value="CDM66442.1"/>
    <property type="molecule type" value="Genomic_DNA"/>
</dbReference>
<dbReference type="GO" id="GO:0019843">
    <property type="term" value="F:rRNA binding"/>
    <property type="evidence" value="ECO:0007669"/>
    <property type="project" value="UniProtKB-UniRule"/>
</dbReference>
<dbReference type="SUPFAM" id="SSF52540">
    <property type="entry name" value="P-loop containing nucleoside triphosphate hydrolases"/>
    <property type="match status" value="1"/>
</dbReference>
<dbReference type="EC" id="3.6.4.-" evidence="7"/>
<keyword evidence="2 7" id="KW-0547">Nucleotide-binding</keyword>
<dbReference type="OrthoDB" id="9808166at2"/>
<dbReference type="GO" id="GO:0072344">
    <property type="term" value="P:rescue of stalled ribosome"/>
    <property type="evidence" value="ECO:0007669"/>
    <property type="project" value="UniProtKB-UniRule"/>
</dbReference>
<dbReference type="Pfam" id="PF01713">
    <property type="entry name" value="Smr"/>
    <property type="match status" value="1"/>
</dbReference>
<dbReference type="FunFam" id="3.40.50.300:FF:000830">
    <property type="entry name" value="Endonuclease MutS2"/>
    <property type="match status" value="1"/>
</dbReference>
<dbReference type="AlphaFoldDB" id="A0A0B6X0D2"/>
<reference evidence="10 11" key="1">
    <citation type="submission" date="2013-12" db="EMBL/GenBank/DDBJ databases">
        <authorList>
            <person name="Stott M."/>
        </authorList>
    </citation>
    <scope>NUCLEOTIDE SEQUENCE [LARGE SCALE GENOMIC DNA]</scope>
    <source>
        <strain evidence="10 11">K22</strain>
    </source>
</reference>
<dbReference type="InterPro" id="IPR007696">
    <property type="entry name" value="DNA_mismatch_repair_MutS_core"/>
</dbReference>
<dbReference type="Gene3D" id="3.40.50.300">
    <property type="entry name" value="P-loop containing nucleotide triphosphate hydrolases"/>
    <property type="match status" value="1"/>
</dbReference>
<dbReference type="NCBIfam" id="TIGR01069">
    <property type="entry name" value="mutS2"/>
    <property type="match status" value="1"/>
</dbReference>
<sequence length="807" mass="88477">MNERSFAALEYDGLRALVRQHAQTALGRSLVDRLAPLADLETVRCALRAVSECRALHGRGVRWSFADLADPTEALARLRVEGTALDPASLLNLAHLCARALDVRAAMQAERELCPTLWQIAAAISPALASIAAQITAKILPSGELDDRASPELARIRARLNHVRSSLTRMLEGVLRRFPEAVQDAIVTVRNDRFVIPIRVDHRGRIAGVAHGFSSSGATVFLEPLEAVEPNNELQALREEEEREKGRILLALSDELRGHLIALEQAVEAVAELDLVRAKALFAEQFDAIEPVVEADGPLELIEARHPLLEEELRRAGERRIVPVSFKLDAAHPVMIISGANAGGKTVVLKTAGLLALMALSGIHVPARRAHLPLYRSILADIGDQQSLTANLSTFTSHIANISHMIESCQAPALVLLDEVGTGTDPEEGSALGVAIVDHFRRVCGAHVIATTHYSGLKIYAASEPGVINASVEFDEKTLQPTYRLIIGLPGASAGLEIARRFGLPEGVIEAARRRVSEESRAIGEYLRHLRSETELIVDLRRALEEEREAVAAKYHALEAEFERRERERQQEFAAELRRVVADFEGRARALVAKIEDRITRERAAREAEKRAAELRRTARAVEAQREVQTEAVGAKTKVRVVRRGRKERAIAPARPIAVGDRVRLVALGGAVGIVESLSGEQAEVRTGALRFREKVANLELIEGAEEQPHAPSIGTEFKLRAADRQLREELNLIGRTTDEVAEELDRFLDEAYLNDLDRVRIIHGHGTGALRRAVAAVLQFHPHVARFSLAPPEEGGAGATIVELKR</sequence>
<dbReference type="GO" id="GO:0030983">
    <property type="term" value="F:mismatched DNA binding"/>
    <property type="evidence" value="ECO:0007669"/>
    <property type="project" value="InterPro"/>
</dbReference>
<dbReference type="STRING" id="454194.PYK22_02472"/>
<accession>A0A0B6X0D2</accession>
<dbReference type="Pfam" id="PF00488">
    <property type="entry name" value="MutS_V"/>
    <property type="match status" value="1"/>
</dbReference>
<evidence type="ECO:0000313" key="11">
    <source>
        <dbReference type="Proteomes" id="UP000031518"/>
    </source>
</evidence>
<dbReference type="HAMAP" id="MF_00092">
    <property type="entry name" value="MutS2"/>
    <property type="match status" value="1"/>
</dbReference>
<dbReference type="Gene3D" id="3.30.1370.110">
    <property type="match status" value="1"/>
</dbReference>
<comment type="similarity">
    <text evidence="7">Belongs to the DNA mismatch repair MutS family. MutS2 subfamily.</text>
</comment>
<comment type="subunit">
    <text evidence="7">Homodimer. Binds to stalled ribosomes, contacting rRNA.</text>
</comment>
<keyword evidence="7" id="KW-0540">Nuclease</keyword>
<protein>
    <recommendedName>
        <fullName evidence="7">Endonuclease MutS2</fullName>
        <ecNumber evidence="7">3.1.-.-</ecNumber>
    </recommendedName>
    <alternativeName>
        <fullName evidence="7">Ribosome-associated protein quality control-upstream factor</fullName>
        <shortName evidence="7">RQC-upstream factor</shortName>
        <shortName evidence="7">RqcU</shortName>
        <ecNumber evidence="7">3.6.4.-</ecNumber>
    </alternativeName>
</protein>
<evidence type="ECO:0000313" key="10">
    <source>
        <dbReference type="EMBL" id="CDM66442.1"/>
    </source>
</evidence>
<name>A0A0B6X0D2_9BACT</name>
<dbReference type="GO" id="GO:0016887">
    <property type="term" value="F:ATP hydrolysis activity"/>
    <property type="evidence" value="ECO:0007669"/>
    <property type="project" value="InterPro"/>
</dbReference>
<dbReference type="RefSeq" id="WP_041977701.1">
    <property type="nucleotide sequence ID" value="NZ_CBXV010000008.1"/>
</dbReference>
<dbReference type="GO" id="GO:0004519">
    <property type="term" value="F:endonuclease activity"/>
    <property type="evidence" value="ECO:0007669"/>
    <property type="project" value="UniProtKB-UniRule"/>
</dbReference>
<organism evidence="10 11">
    <name type="scientific">Pyrinomonas methylaliphatogenes</name>
    <dbReference type="NCBI Taxonomy" id="454194"/>
    <lineage>
        <taxon>Bacteria</taxon>
        <taxon>Pseudomonadati</taxon>
        <taxon>Acidobacteriota</taxon>
        <taxon>Blastocatellia</taxon>
        <taxon>Blastocatellales</taxon>
        <taxon>Pyrinomonadaceae</taxon>
        <taxon>Pyrinomonas</taxon>
    </lineage>
</organism>
<reference evidence="10 11" key="2">
    <citation type="submission" date="2015-01" db="EMBL/GenBank/DDBJ databases">
        <title>Complete genome sequence of Pyrinomonas methylaliphatogenes type strain K22T.</title>
        <authorList>
            <person name="Lee K.C.Y."/>
            <person name="Power J.F."/>
            <person name="Dunfield P.F."/>
            <person name="Morgan X.C."/>
            <person name="Huttenhower C."/>
            <person name="Stott M.B."/>
        </authorList>
    </citation>
    <scope>NUCLEOTIDE SEQUENCE [LARGE SCALE GENOMIC DNA]</scope>
    <source>
        <strain evidence="10 11">K22</strain>
    </source>
</reference>
<evidence type="ECO:0000259" key="9">
    <source>
        <dbReference type="PROSITE" id="PS50828"/>
    </source>
</evidence>
<feature type="domain" description="Smr" evidence="9">
    <location>
        <begin position="731"/>
        <end position="806"/>
    </location>
</feature>
<dbReference type="GO" id="GO:0043023">
    <property type="term" value="F:ribosomal large subunit binding"/>
    <property type="evidence" value="ECO:0007669"/>
    <property type="project" value="UniProtKB-UniRule"/>
</dbReference>
<evidence type="ECO:0000256" key="3">
    <source>
        <dbReference type="ARBA" id="ARBA00022801"/>
    </source>
</evidence>
<evidence type="ECO:0000256" key="2">
    <source>
        <dbReference type="ARBA" id="ARBA00022741"/>
    </source>
</evidence>
<dbReference type="SMART" id="SM00533">
    <property type="entry name" value="MUTSd"/>
    <property type="match status" value="1"/>
</dbReference>
<dbReference type="PANTHER" id="PTHR48466">
    <property type="entry name" value="OS10G0509000 PROTEIN-RELATED"/>
    <property type="match status" value="1"/>
</dbReference>
<dbReference type="InterPro" id="IPR027417">
    <property type="entry name" value="P-loop_NTPase"/>
</dbReference>
<dbReference type="SMART" id="SM00463">
    <property type="entry name" value="SMR"/>
    <property type="match status" value="1"/>
</dbReference>
<dbReference type="SMART" id="SM00534">
    <property type="entry name" value="MUTSac"/>
    <property type="match status" value="1"/>
</dbReference>
<keyword evidence="5 7" id="KW-0694">RNA-binding</keyword>
<dbReference type="InterPro" id="IPR000432">
    <property type="entry name" value="DNA_mismatch_repair_MutS_C"/>
</dbReference>
<comment type="function">
    <text evidence="7">Endonuclease that is involved in the suppression of homologous recombination and thus may have a key role in the control of bacterial genetic diversity.</text>
</comment>
<dbReference type="GO" id="GO:0045910">
    <property type="term" value="P:negative regulation of DNA recombination"/>
    <property type="evidence" value="ECO:0007669"/>
    <property type="project" value="InterPro"/>
</dbReference>
<feature type="binding site" evidence="7">
    <location>
        <begin position="339"/>
        <end position="346"/>
    </location>
    <ligand>
        <name>ATP</name>
        <dbReference type="ChEBI" id="CHEBI:30616"/>
    </ligand>
</feature>
<dbReference type="SUPFAM" id="SSF48334">
    <property type="entry name" value="DNA repair protein MutS, domain III"/>
    <property type="match status" value="1"/>
</dbReference>
<keyword evidence="4 7" id="KW-0067">ATP-binding</keyword>
<evidence type="ECO:0000256" key="4">
    <source>
        <dbReference type="ARBA" id="ARBA00022840"/>
    </source>
</evidence>
<gene>
    <name evidence="7" type="primary">mutS2</name>
    <name evidence="7" type="synonym">rqcU</name>
    <name evidence="10" type="ORF">PYK22_02472</name>
</gene>
<dbReference type="PANTHER" id="PTHR48466:SF2">
    <property type="entry name" value="OS10G0509000 PROTEIN"/>
    <property type="match status" value="1"/>
</dbReference>
<evidence type="ECO:0000256" key="7">
    <source>
        <dbReference type="HAMAP-Rule" id="MF_00092"/>
    </source>
</evidence>
<comment type="function">
    <text evidence="7">Acts as a ribosome collision sensor, splitting the ribosome into its 2 subunits. Detects stalled/collided 70S ribosomes which it binds and splits by an ATP-hydrolysis driven conformational change. Acts upstream of the ribosome quality control system (RQC), a ribosome-associated complex that mediates the extraction of incompletely synthesized nascent chains from stalled ribosomes and their subsequent degradation. Probably generates substrates for RQC.</text>
</comment>
<dbReference type="GO" id="GO:0005524">
    <property type="term" value="F:ATP binding"/>
    <property type="evidence" value="ECO:0007669"/>
    <property type="project" value="UniProtKB-UniRule"/>
</dbReference>
<dbReference type="PIRSF" id="PIRSF005814">
    <property type="entry name" value="MutS_YshD"/>
    <property type="match status" value="1"/>
</dbReference>
<evidence type="ECO:0000256" key="5">
    <source>
        <dbReference type="ARBA" id="ARBA00022884"/>
    </source>
</evidence>
<evidence type="ECO:0000256" key="6">
    <source>
        <dbReference type="ARBA" id="ARBA00023125"/>
    </source>
</evidence>
<keyword evidence="11" id="KW-1185">Reference proteome</keyword>
<dbReference type="InterPro" id="IPR005747">
    <property type="entry name" value="MutS2"/>
</dbReference>
<keyword evidence="3 7" id="KW-0378">Hydrolase</keyword>